<evidence type="ECO:0000256" key="1">
    <source>
        <dbReference type="SAM" id="Phobius"/>
    </source>
</evidence>
<dbReference type="Proteomes" id="UP000000753">
    <property type="component" value="Chromosome"/>
</dbReference>
<sequence length="55" mass="6174">MLSYCSHINKLAIEVLEGIMMSISSLIVLGVNWFALVGLYLMFIWVMLKSNGHSV</sequence>
<accession>B8CID8</accession>
<keyword evidence="1" id="KW-0472">Membrane</keyword>
<proteinExistence type="predicted"/>
<dbReference type="KEGG" id="swp:swp_0591"/>
<feature type="transmembrane region" description="Helical" evidence="1">
    <location>
        <begin position="26"/>
        <end position="48"/>
    </location>
</feature>
<evidence type="ECO:0000313" key="2">
    <source>
        <dbReference type="EMBL" id="ACJ27414.1"/>
    </source>
</evidence>
<name>B8CID8_SHEPW</name>
<organism evidence="2 3">
    <name type="scientific">Shewanella piezotolerans (strain WP3 / JCM 13877)</name>
    <dbReference type="NCBI Taxonomy" id="225849"/>
    <lineage>
        <taxon>Bacteria</taxon>
        <taxon>Pseudomonadati</taxon>
        <taxon>Pseudomonadota</taxon>
        <taxon>Gammaproteobacteria</taxon>
        <taxon>Alteromonadales</taxon>
        <taxon>Shewanellaceae</taxon>
        <taxon>Shewanella</taxon>
    </lineage>
</organism>
<keyword evidence="1" id="KW-0812">Transmembrane</keyword>
<keyword evidence="3" id="KW-1185">Reference proteome</keyword>
<dbReference type="EMBL" id="CP000472">
    <property type="protein sequence ID" value="ACJ27414.1"/>
    <property type="molecule type" value="Genomic_DNA"/>
</dbReference>
<keyword evidence="1" id="KW-1133">Transmembrane helix</keyword>
<reference evidence="2 3" key="1">
    <citation type="journal article" date="2008" name="PLoS ONE">
        <title>Environmental adaptation: genomic analysis of the piezotolerant and psychrotolerant deep-sea iron reducing bacterium Shewanella piezotolerans WP3.</title>
        <authorList>
            <person name="Wang F."/>
            <person name="Wang J."/>
            <person name="Jian H."/>
            <person name="Zhang B."/>
            <person name="Li S."/>
            <person name="Wang F."/>
            <person name="Zeng X."/>
            <person name="Gao L."/>
            <person name="Bartlett D.H."/>
            <person name="Yu J."/>
            <person name="Hu S."/>
            <person name="Xiao X."/>
        </authorList>
    </citation>
    <scope>NUCLEOTIDE SEQUENCE [LARGE SCALE GENOMIC DNA]</scope>
    <source>
        <strain evidence="3">WP3 / JCM 13877</strain>
    </source>
</reference>
<evidence type="ECO:0000313" key="3">
    <source>
        <dbReference type="Proteomes" id="UP000000753"/>
    </source>
</evidence>
<dbReference type="AlphaFoldDB" id="B8CID8"/>
<gene>
    <name evidence="2" type="ordered locus">swp_0591</name>
</gene>
<dbReference type="HOGENOM" id="CLU_3029920_0_0_6"/>
<protein>
    <submittedName>
        <fullName evidence="2">Uncharacterized protein</fullName>
    </submittedName>
</protein>